<reference evidence="2 3" key="1">
    <citation type="submission" date="2023-04" db="EMBL/GenBank/DDBJ databases">
        <title>Clostridium tannerae sp. nov., isolated from the fecal material of an alpaca.</title>
        <authorList>
            <person name="Miller S."/>
            <person name="Hendry M."/>
            <person name="King J."/>
            <person name="Sankaranarayanan K."/>
            <person name="Lawson P.A."/>
        </authorList>
    </citation>
    <scope>NUCLEOTIDE SEQUENCE [LARGE SCALE GENOMIC DNA]</scope>
    <source>
        <strain evidence="2 3">A1-XYC3</strain>
    </source>
</reference>
<dbReference type="RefSeq" id="WP_318797474.1">
    <property type="nucleotide sequence ID" value="NZ_JARUJP010000006.1"/>
</dbReference>
<name>A0ABU4JRU3_9CLOT</name>
<dbReference type="InterPro" id="IPR003646">
    <property type="entry name" value="SH3-like_bac-type"/>
</dbReference>
<organism evidence="2 3">
    <name type="scientific">Clostridium tanneri</name>
    <dbReference type="NCBI Taxonomy" id="3037988"/>
    <lineage>
        <taxon>Bacteria</taxon>
        <taxon>Bacillati</taxon>
        <taxon>Bacillota</taxon>
        <taxon>Clostridia</taxon>
        <taxon>Eubacteriales</taxon>
        <taxon>Clostridiaceae</taxon>
        <taxon>Clostridium</taxon>
    </lineage>
</organism>
<accession>A0ABU4JRU3</accession>
<protein>
    <submittedName>
        <fullName evidence="2">SH3 domain-containing protein</fullName>
    </submittedName>
</protein>
<dbReference type="PANTHER" id="PTHR34408">
    <property type="entry name" value="FAMILY PROTEIN, PUTATIVE-RELATED"/>
    <property type="match status" value="1"/>
</dbReference>
<dbReference type="InterPro" id="IPR052354">
    <property type="entry name" value="Cell_Wall_Dynamics_Protein"/>
</dbReference>
<gene>
    <name evidence="2" type="ORF">P8V03_06745</name>
</gene>
<dbReference type="Proteomes" id="UP001281656">
    <property type="component" value="Unassembled WGS sequence"/>
</dbReference>
<dbReference type="PANTHER" id="PTHR34408:SF1">
    <property type="entry name" value="GLYCOSYL HYDROLASE FAMILY 19 DOMAIN-CONTAINING PROTEIN HI_1415"/>
    <property type="match status" value="1"/>
</dbReference>
<evidence type="ECO:0000259" key="1">
    <source>
        <dbReference type="PROSITE" id="PS51781"/>
    </source>
</evidence>
<evidence type="ECO:0000313" key="2">
    <source>
        <dbReference type="EMBL" id="MDW8800850.1"/>
    </source>
</evidence>
<dbReference type="EMBL" id="JARUJP010000006">
    <property type="protein sequence ID" value="MDW8800850.1"/>
    <property type="molecule type" value="Genomic_DNA"/>
</dbReference>
<comment type="caution">
    <text evidence="2">The sequence shown here is derived from an EMBL/GenBank/DDBJ whole genome shotgun (WGS) entry which is preliminary data.</text>
</comment>
<dbReference type="InterPro" id="IPR038765">
    <property type="entry name" value="Papain-like_cys_pep_sf"/>
</dbReference>
<sequence>MKKISSLIIGILFGITTVVAPIKSVSANTVQNPITRSEAEERALKIINLTWTYDKNKNGNLDPKYASYVTSPSQFDNVTTAQFTGIPYNWGGQDSLDSKSINAPWTNFLDGVNKGAYTGNVNTEAGLGYISGTAGIDCSGFVQAVFNIQDYKISTSTMFDKYFKKISLNELKHMDILNRAGDHVLIFDKWGTLNGISGAYTYESTWEQIFGGIQGTKKYFVTMDDINNGYVPGRYINIVDDSNSSNSSQQSSQSPVKAGQFAQVTKVTYSAYFKAAPSDDAALLGTIPKGTILYLIDQANGWYLVNYNGKTGWVWGELFTSIPSGKYVTINNVYQLNIRSNPSSTASILGVLGKNQYAEVLDYSKDGNWVKIKINGIEGFSSRKYLNYIY</sequence>
<dbReference type="Gene3D" id="2.30.30.40">
    <property type="entry name" value="SH3 Domains"/>
    <property type="match status" value="2"/>
</dbReference>
<keyword evidence="3" id="KW-1185">Reference proteome</keyword>
<dbReference type="PROSITE" id="PS51781">
    <property type="entry name" value="SH3B"/>
    <property type="match status" value="1"/>
</dbReference>
<proteinExistence type="predicted"/>
<dbReference type="Gene3D" id="3.90.1720.10">
    <property type="entry name" value="endopeptidase domain like (from Nostoc punctiforme)"/>
    <property type="match status" value="1"/>
</dbReference>
<dbReference type="SUPFAM" id="SSF54001">
    <property type="entry name" value="Cysteine proteinases"/>
    <property type="match status" value="1"/>
</dbReference>
<feature type="domain" description="SH3b" evidence="1">
    <location>
        <begin position="259"/>
        <end position="323"/>
    </location>
</feature>
<dbReference type="Pfam" id="PF08239">
    <property type="entry name" value="SH3_3"/>
    <property type="match status" value="2"/>
</dbReference>
<evidence type="ECO:0000313" key="3">
    <source>
        <dbReference type="Proteomes" id="UP001281656"/>
    </source>
</evidence>
<dbReference type="SMART" id="SM00287">
    <property type="entry name" value="SH3b"/>
    <property type="match status" value="2"/>
</dbReference>